<dbReference type="Pfam" id="PF00015">
    <property type="entry name" value="MCPsignal"/>
    <property type="match status" value="1"/>
</dbReference>
<evidence type="ECO:0000313" key="9">
    <source>
        <dbReference type="EMBL" id="KIZ34803.1"/>
    </source>
</evidence>
<dbReference type="GO" id="GO:0006935">
    <property type="term" value="P:chemotaxis"/>
    <property type="evidence" value="ECO:0007669"/>
    <property type="project" value="InterPro"/>
</dbReference>
<reference evidence="9 10" key="1">
    <citation type="submission" date="2014-11" db="EMBL/GenBank/DDBJ databases">
        <title>Genomics and ecophysiology of heterotrophic nitrogen fixing bacteria isolated from estuarine surface water.</title>
        <authorList>
            <person name="Bentzon-Tilia M."/>
            <person name="Severin I."/>
            <person name="Hansen L.H."/>
            <person name="Riemann L."/>
        </authorList>
    </citation>
    <scope>NUCLEOTIDE SEQUENCE [LARGE SCALE GENOMIC DNA]</scope>
    <source>
        <strain evidence="9 10">BAL361</strain>
    </source>
</reference>
<comment type="similarity">
    <text evidence="6">Belongs to the methyl-accepting chemotaxis (MCP) protein family.</text>
</comment>
<dbReference type="GO" id="GO:0016020">
    <property type="term" value="C:membrane"/>
    <property type="evidence" value="ECO:0007669"/>
    <property type="project" value="UniProtKB-SubCell"/>
</dbReference>
<keyword evidence="4" id="KW-0472">Membrane</keyword>
<evidence type="ECO:0000256" key="3">
    <source>
        <dbReference type="ARBA" id="ARBA00022989"/>
    </source>
</evidence>
<organism evidence="9 10">
    <name type="scientific">Stutzerimonas stutzeri</name>
    <name type="common">Pseudomonas stutzeri</name>
    <dbReference type="NCBI Taxonomy" id="316"/>
    <lineage>
        <taxon>Bacteria</taxon>
        <taxon>Pseudomonadati</taxon>
        <taxon>Pseudomonadota</taxon>
        <taxon>Gammaproteobacteria</taxon>
        <taxon>Pseudomonadales</taxon>
        <taxon>Pseudomonadaceae</taxon>
        <taxon>Stutzerimonas</taxon>
    </lineage>
</organism>
<evidence type="ECO:0000256" key="6">
    <source>
        <dbReference type="ARBA" id="ARBA00029447"/>
    </source>
</evidence>
<protein>
    <recommendedName>
        <fullName evidence="8">Methyl-accepting transducer domain-containing protein</fullName>
    </recommendedName>
</protein>
<evidence type="ECO:0000313" key="10">
    <source>
        <dbReference type="Proteomes" id="UP000032439"/>
    </source>
</evidence>
<dbReference type="Proteomes" id="UP000032439">
    <property type="component" value="Unassembled WGS sequence"/>
</dbReference>
<dbReference type="EMBL" id="JXXD01000151">
    <property type="protein sequence ID" value="KIZ34803.1"/>
    <property type="molecule type" value="Genomic_DNA"/>
</dbReference>
<dbReference type="PRINTS" id="PR00260">
    <property type="entry name" value="CHEMTRNSDUCR"/>
</dbReference>
<evidence type="ECO:0000256" key="2">
    <source>
        <dbReference type="ARBA" id="ARBA00022692"/>
    </source>
</evidence>
<dbReference type="Gene3D" id="1.10.287.950">
    <property type="entry name" value="Methyl-accepting chemotaxis protein"/>
    <property type="match status" value="1"/>
</dbReference>
<feature type="domain" description="Methyl-accepting transducer" evidence="8">
    <location>
        <begin position="42"/>
        <end position="91"/>
    </location>
</feature>
<keyword evidence="2" id="KW-0812">Transmembrane</keyword>
<gene>
    <name evidence="9" type="ORF">LO50_15905</name>
</gene>
<keyword evidence="3" id="KW-1133">Transmembrane helix</keyword>
<evidence type="ECO:0000259" key="8">
    <source>
        <dbReference type="PROSITE" id="PS50111"/>
    </source>
</evidence>
<dbReference type="PROSITE" id="PS50111">
    <property type="entry name" value="CHEMOTAXIS_TRANSDUC_2"/>
    <property type="match status" value="1"/>
</dbReference>
<dbReference type="GO" id="GO:0007165">
    <property type="term" value="P:signal transduction"/>
    <property type="evidence" value="ECO:0007669"/>
    <property type="project" value="UniProtKB-KW"/>
</dbReference>
<comment type="subcellular location">
    <subcellularLocation>
        <location evidence="1">Membrane</location>
    </subcellularLocation>
</comment>
<evidence type="ECO:0000256" key="4">
    <source>
        <dbReference type="ARBA" id="ARBA00023136"/>
    </source>
</evidence>
<comment type="caution">
    <text evidence="9">The sequence shown here is derived from an EMBL/GenBank/DDBJ whole genome shotgun (WGS) entry which is preliminary data.</text>
</comment>
<dbReference type="InterPro" id="IPR004089">
    <property type="entry name" value="MCPsignal_dom"/>
</dbReference>
<evidence type="ECO:0000256" key="7">
    <source>
        <dbReference type="PROSITE-ProRule" id="PRU00284"/>
    </source>
</evidence>
<dbReference type="AlphaFoldDB" id="A0A0D7E1W8"/>
<dbReference type="PANTHER" id="PTHR32089:SF112">
    <property type="entry name" value="LYSOZYME-LIKE PROTEIN-RELATED"/>
    <property type="match status" value="1"/>
</dbReference>
<evidence type="ECO:0000256" key="5">
    <source>
        <dbReference type="ARBA" id="ARBA00023224"/>
    </source>
</evidence>
<proteinExistence type="inferred from homology"/>
<keyword evidence="5 7" id="KW-0807">Transducer</keyword>
<evidence type="ECO:0000256" key="1">
    <source>
        <dbReference type="ARBA" id="ARBA00004370"/>
    </source>
</evidence>
<dbReference type="InterPro" id="IPR004090">
    <property type="entry name" value="Chemotax_Me-accpt_rcpt"/>
</dbReference>
<sequence length="122" mass="13713">MSGFLQRFTGELAPSRLPGELEHRMRFNPPGRRIGVHMEAWQSERIDRVPEVIRNITEQAHLLALDAAIEAPRAGEQGRGLAVVADEERQLRKLAGRLGSLSGRLTVQWLDGSGQRRRRPAE</sequence>
<dbReference type="SUPFAM" id="SSF58104">
    <property type="entry name" value="Methyl-accepting chemotaxis protein (MCP) signaling domain"/>
    <property type="match status" value="1"/>
</dbReference>
<name>A0A0D7E1W8_STUST</name>
<accession>A0A0D7E1W8</accession>
<dbReference type="PANTHER" id="PTHR32089">
    <property type="entry name" value="METHYL-ACCEPTING CHEMOTAXIS PROTEIN MCPB"/>
    <property type="match status" value="1"/>
</dbReference>
<dbReference type="GO" id="GO:0004888">
    <property type="term" value="F:transmembrane signaling receptor activity"/>
    <property type="evidence" value="ECO:0007669"/>
    <property type="project" value="InterPro"/>
</dbReference>